<evidence type="ECO:0000313" key="2">
    <source>
        <dbReference type="Proteomes" id="UP000410492"/>
    </source>
</evidence>
<accession>A0A653DM50</accession>
<dbReference type="EMBL" id="CAACVG010012823">
    <property type="protein sequence ID" value="VEN60907.1"/>
    <property type="molecule type" value="Genomic_DNA"/>
</dbReference>
<name>A0A653DM50_CALMS</name>
<organism evidence="1 2">
    <name type="scientific">Callosobruchus maculatus</name>
    <name type="common">Southern cowpea weevil</name>
    <name type="synonym">Pulse bruchid</name>
    <dbReference type="NCBI Taxonomy" id="64391"/>
    <lineage>
        <taxon>Eukaryota</taxon>
        <taxon>Metazoa</taxon>
        <taxon>Ecdysozoa</taxon>
        <taxon>Arthropoda</taxon>
        <taxon>Hexapoda</taxon>
        <taxon>Insecta</taxon>
        <taxon>Pterygota</taxon>
        <taxon>Neoptera</taxon>
        <taxon>Endopterygota</taxon>
        <taxon>Coleoptera</taxon>
        <taxon>Polyphaga</taxon>
        <taxon>Cucujiformia</taxon>
        <taxon>Chrysomeloidea</taxon>
        <taxon>Chrysomelidae</taxon>
        <taxon>Bruchinae</taxon>
        <taxon>Bruchini</taxon>
        <taxon>Callosobruchus</taxon>
    </lineage>
</organism>
<keyword evidence="2" id="KW-1185">Reference proteome</keyword>
<reference evidence="1 2" key="1">
    <citation type="submission" date="2019-01" db="EMBL/GenBank/DDBJ databases">
        <authorList>
            <person name="Sayadi A."/>
        </authorList>
    </citation>
    <scope>NUCLEOTIDE SEQUENCE [LARGE SCALE GENOMIC DNA]</scope>
</reference>
<protein>
    <submittedName>
        <fullName evidence="1">Uncharacterized protein</fullName>
    </submittedName>
</protein>
<sequence length="78" mass="8845">MWKIVYDKEQLEKTSTCGVRQRKIGCTCVQMDVESCTGTDRRYTIIRGSSVAKKNRSLAPWQTAITKRKGKEVSSLTC</sequence>
<gene>
    <name evidence="1" type="ORF">CALMAC_LOCUS18455</name>
</gene>
<evidence type="ECO:0000313" key="1">
    <source>
        <dbReference type="EMBL" id="VEN60907.1"/>
    </source>
</evidence>
<dbReference type="Proteomes" id="UP000410492">
    <property type="component" value="Unassembled WGS sequence"/>
</dbReference>
<proteinExistence type="predicted"/>
<dbReference type="AlphaFoldDB" id="A0A653DM50"/>